<gene>
    <name evidence="1" type="ORF">CEPIT_LOCUS11953</name>
</gene>
<proteinExistence type="predicted"/>
<organism evidence="1 2">
    <name type="scientific">Cuscuta epithymum</name>
    <dbReference type="NCBI Taxonomy" id="186058"/>
    <lineage>
        <taxon>Eukaryota</taxon>
        <taxon>Viridiplantae</taxon>
        <taxon>Streptophyta</taxon>
        <taxon>Embryophyta</taxon>
        <taxon>Tracheophyta</taxon>
        <taxon>Spermatophyta</taxon>
        <taxon>Magnoliopsida</taxon>
        <taxon>eudicotyledons</taxon>
        <taxon>Gunneridae</taxon>
        <taxon>Pentapetalae</taxon>
        <taxon>asterids</taxon>
        <taxon>lamiids</taxon>
        <taxon>Solanales</taxon>
        <taxon>Convolvulaceae</taxon>
        <taxon>Cuscuteae</taxon>
        <taxon>Cuscuta</taxon>
        <taxon>Cuscuta subgen. Cuscuta</taxon>
    </lineage>
</organism>
<comment type="caution">
    <text evidence="1">The sequence shown here is derived from an EMBL/GenBank/DDBJ whole genome shotgun (WGS) entry which is preliminary data.</text>
</comment>
<dbReference type="Proteomes" id="UP001152523">
    <property type="component" value="Unassembled WGS sequence"/>
</dbReference>
<name>A0AAV0D3J2_9ASTE</name>
<evidence type="ECO:0000313" key="2">
    <source>
        <dbReference type="Proteomes" id="UP001152523"/>
    </source>
</evidence>
<accession>A0AAV0D3J2</accession>
<evidence type="ECO:0000313" key="1">
    <source>
        <dbReference type="EMBL" id="CAH9092133.1"/>
    </source>
</evidence>
<dbReference type="EMBL" id="CAMAPF010000072">
    <property type="protein sequence ID" value="CAH9092133.1"/>
    <property type="molecule type" value="Genomic_DNA"/>
</dbReference>
<keyword evidence="2" id="KW-1185">Reference proteome</keyword>
<dbReference type="AlphaFoldDB" id="A0AAV0D3J2"/>
<sequence length="111" mass="12990">MSTWTICVYYVCAYGKTNNSFCNTWCGSFLVPRQQLSLYWLLFTCGSTIKLFSRYLQVYEAQCVVETCSDTQVSFVVLPLCCRREGDKVCTSWMDLRFKVEDNEKKTLKLR</sequence>
<reference evidence="1" key="1">
    <citation type="submission" date="2022-07" db="EMBL/GenBank/DDBJ databases">
        <authorList>
            <person name="Macas J."/>
            <person name="Novak P."/>
            <person name="Neumann P."/>
        </authorList>
    </citation>
    <scope>NUCLEOTIDE SEQUENCE</scope>
</reference>
<protein>
    <submittedName>
        <fullName evidence="1">Uncharacterized protein</fullName>
    </submittedName>
</protein>